<evidence type="ECO:0000313" key="2">
    <source>
        <dbReference type="Proteomes" id="UP000789366"/>
    </source>
</evidence>
<organism evidence="1 2">
    <name type="scientific">Cetraspora pellucida</name>
    <dbReference type="NCBI Taxonomy" id="1433469"/>
    <lineage>
        <taxon>Eukaryota</taxon>
        <taxon>Fungi</taxon>
        <taxon>Fungi incertae sedis</taxon>
        <taxon>Mucoromycota</taxon>
        <taxon>Glomeromycotina</taxon>
        <taxon>Glomeromycetes</taxon>
        <taxon>Diversisporales</taxon>
        <taxon>Gigasporaceae</taxon>
        <taxon>Cetraspora</taxon>
    </lineage>
</organism>
<dbReference type="Proteomes" id="UP000789366">
    <property type="component" value="Unassembled WGS sequence"/>
</dbReference>
<comment type="caution">
    <text evidence="1">The sequence shown here is derived from an EMBL/GenBank/DDBJ whole genome shotgun (WGS) entry which is preliminary data.</text>
</comment>
<dbReference type="EMBL" id="CAJVPW010016326">
    <property type="protein sequence ID" value="CAG8669079.1"/>
    <property type="molecule type" value="Genomic_DNA"/>
</dbReference>
<sequence length="398" mass="46084">MQTFRNHFRTQKIDWSLRYPIALAFKIVGRCRSVFEAKEMAIEYKSFIYSLPISIEAKAFFVRDLEENWISQEWILGFIDGGRLPNYEDGTNLVFNAGLVTYWNSRTIEHQNGLYRPQPDIVRRINQGRLKVLQNYVIEVPDKQNLFYVRMSNSQQNTFRSPYTADKIKFEDNEAQGISKMIKKLAAKHIAPQINENDPYRPSELPKRKHTTVGLSKVNIETKNQIAIENEALNNHHDTYTFNEDISTITLNNSETNLDNSNKLSIIMEDCNDQDSMLTPSSSNNISESAFTSSIQPKSRNPLVPLTAIENMNIPHSVEQLRTKRIRNNKRKGALEYNKNTEIVSSLPPLRRRKIDNPALEELFDKQGIGWNRKEFAKECQVQNIRLDDDDIINATKL</sequence>
<keyword evidence="2" id="KW-1185">Reference proteome</keyword>
<accession>A0ACA9NT28</accession>
<reference evidence="1" key="1">
    <citation type="submission" date="2021-06" db="EMBL/GenBank/DDBJ databases">
        <authorList>
            <person name="Kallberg Y."/>
            <person name="Tangrot J."/>
            <person name="Rosling A."/>
        </authorList>
    </citation>
    <scope>NUCLEOTIDE SEQUENCE</scope>
    <source>
        <strain evidence="1">28 12/20/2015</strain>
    </source>
</reference>
<feature type="non-terminal residue" evidence="1">
    <location>
        <position position="398"/>
    </location>
</feature>
<gene>
    <name evidence="1" type="ORF">SPELUC_LOCUS9577</name>
</gene>
<proteinExistence type="predicted"/>
<protein>
    <submittedName>
        <fullName evidence="1">17737_t:CDS:1</fullName>
    </submittedName>
</protein>
<evidence type="ECO:0000313" key="1">
    <source>
        <dbReference type="EMBL" id="CAG8669079.1"/>
    </source>
</evidence>
<name>A0ACA9NT28_9GLOM</name>